<keyword evidence="3" id="KW-1003">Cell membrane</keyword>
<dbReference type="PANTHER" id="PTHR30106">
    <property type="entry name" value="INNER MEMBRANE PROTEIN YEIH-RELATED"/>
    <property type="match status" value="1"/>
</dbReference>
<sequence length="336" mass="35169">MTALALRDRLGKAFGALGPGVLIAFTVAAASMFISEHYNAPVMLMALLLGMAFNFLSEDNRCAAGIQFTSSRLLKIGVACLGVRVTFDQIMSVGAVPLISIPIFIVLTIALGALLARLMDRPIGFGFLTGGAVAICGASAALALSAVLPKTEVSQRNTLFTVIAVTTLSTLAMIAYPIIFTNLGFSDVQSGILIGATIHDVAQVVGAGYAISDEAGNVATYVKMMRVAMLPVVIIAFSLYLRRGTDETAKAPMPWFAISFGIVLLVNSLGILPGFAVEAIRALSQWLLVAAIAALGMKTSMKAMLSLGGKHIGMVVLETLFLLVMAIGVVALFIPE</sequence>
<feature type="transmembrane region" description="Helical" evidence="7">
    <location>
        <begin position="93"/>
        <end position="116"/>
    </location>
</feature>
<feature type="transmembrane region" description="Helical" evidence="7">
    <location>
        <begin position="312"/>
        <end position="334"/>
    </location>
</feature>
<feature type="transmembrane region" description="Helical" evidence="7">
    <location>
        <begin position="159"/>
        <end position="180"/>
    </location>
</feature>
<dbReference type="EMBL" id="QUQO01000001">
    <property type="protein sequence ID" value="RFB06203.1"/>
    <property type="molecule type" value="Genomic_DNA"/>
</dbReference>
<evidence type="ECO:0000256" key="5">
    <source>
        <dbReference type="ARBA" id="ARBA00022989"/>
    </source>
</evidence>
<feature type="transmembrane region" description="Helical" evidence="7">
    <location>
        <begin position="253"/>
        <end position="276"/>
    </location>
</feature>
<comment type="similarity">
    <text evidence="2">Belongs to the UPF0324 family.</text>
</comment>
<dbReference type="OrthoDB" id="7652114at2"/>
<accession>A0A371RL71</accession>
<organism evidence="8 9">
    <name type="scientific">Parvularcula marina</name>
    <dbReference type="NCBI Taxonomy" id="2292771"/>
    <lineage>
        <taxon>Bacteria</taxon>
        <taxon>Pseudomonadati</taxon>
        <taxon>Pseudomonadota</taxon>
        <taxon>Alphaproteobacteria</taxon>
        <taxon>Parvularculales</taxon>
        <taxon>Parvularculaceae</taxon>
        <taxon>Parvularcula</taxon>
    </lineage>
</organism>
<proteinExistence type="inferred from homology"/>
<keyword evidence="6 7" id="KW-0472">Membrane</keyword>
<protein>
    <submittedName>
        <fullName evidence="8">Putative sulfate exporter family transporter</fullName>
    </submittedName>
</protein>
<name>A0A371RL71_9PROT</name>
<keyword evidence="9" id="KW-1185">Reference proteome</keyword>
<comment type="subcellular location">
    <subcellularLocation>
        <location evidence="1">Cell membrane</location>
        <topology evidence="1">Multi-pass membrane protein</topology>
    </subcellularLocation>
</comment>
<dbReference type="RefSeq" id="WP_116392837.1">
    <property type="nucleotide sequence ID" value="NZ_QUQO01000001.1"/>
</dbReference>
<reference evidence="8 9" key="1">
    <citation type="submission" date="2018-08" db="EMBL/GenBank/DDBJ databases">
        <title>Parvularcula sp. SM1705, isolated from surface water of the South Sea China.</title>
        <authorList>
            <person name="Sun L."/>
        </authorList>
    </citation>
    <scope>NUCLEOTIDE SEQUENCE [LARGE SCALE GENOMIC DNA]</scope>
    <source>
        <strain evidence="8 9">SM1705</strain>
    </source>
</reference>
<evidence type="ECO:0000256" key="4">
    <source>
        <dbReference type="ARBA" id="ARBA00022692"/>
    </source>
</evidence>
<feature type="transmembrane region" description="Helical" evidence="7">
    <location>
        <begin position="40"/>
        <end position="57"/>
    </location>
</feature>
<keyword evidence="5 7" id="KW-1133">Transmembrane helix</keyword>
<dbReference type="FunCoup" id="A0A371RL71">
    <property type="interactions" value="70"/>
</dbReference>
<comment type="caution">
    <text evidence="8">The sequence shown here is derived from an EMBL/GenBank/DDBJ whole genome shotgun (WGS) entry which is preliminary data.</text>
</comment>
<evidence type="ECO:0000256" key="7">
    <source>
        <dbReference type="SAM" id="Phobius"/>
    </source>
</evidence>
<gene>
    <name evidence="8" type="ORF">DX908_13565</name>
</gene>
<dbReference type="PANTHER" id="PTHR30106:SF2">
    <property type="entry name" value="UPF0324 INNER MEMBRANE PROTEIN YEIH"/>
    <property type="match status" value="1"/>
</dbReference>
<dbReference type="InParanoid" id="A0A371RL71"/>
<evidence type="ECO:0000313" key="8">
    <source>
        <dbReference type="EMBL" id="RFB06203.1"/>
    </source>
</evidence>
<evidence type="ECO:0000313" key="9">
    <source>
        <dbReference type="Proteomes" id="UP000264589"/>
    </source>
</evidence>
<feature type="transmembrane region" description="Helical" evidence="7">
    <location>
        <begin position="123"/>
        <end position="147"/>
    </location>
</feature>
<dbReference type="GO" id="GO:0005886">
    <property type="term" value="C:plasma membrane"/>
    <property type="evidence" value="ECO:0007669"/>
    <property type="project" value="UniProtKB-SubCell"/>
</dbReference>
<keyword evidence="4 7" id="KW-0812">Transmembrane</keyword>
<dbReference type="AlphaFoldDB" id="A0A371RL71"/>
<evidence type="ECO:0000256" key="2">
    <source>
        <dbReference type="ARBA" id="ARBA00007977"/>
    </source>
</evidence>
<feature type="transmembrane region" description="Helical" evidence="7">
    <location>
        <begin position="224"/>
        <end position="241"/>
    </location>
</feature>
<evidence type="ECO:0000256" key="1">
    <source>
        <dbReference type="ARBA" id="ARBA00004651"/>
    </source>
</evidence>
<evidence type="ECO:0000256" key="3">
    <source>
        <dbReference type="ARBA" id="ARBA00022475"/>
    </source>
</evidence>
<evidence type="ECO:0000256" key="6">
    <source>
        <dbReference type="ARBA" id="ARBA00023136"/>
    </source>
</evidence>
<feature type="transmembrane region" description="Helical" evidence="7">
    <location>
        <begin position="282"/>
        <end position="300"/>
    </location>
</feature>
<dbReference type="InterPro" id="IPR018383">
    <property type="entry name" value="UPF0324_pro"/>
</dbReference>
<dbReference type="Pfam" id="PF03601">
    <property type="entry name" value="Cons_hypoth698"/>
    <property type="match status" value="1"/>
</dbReference>
<feature type="transmembrane region" description="Helical" evidence="7">
    <location>
        <begin position="12"/>
        <end position="34"/>
    </location>
</feature>
<dbReference type="Proteomes" id="UP000264589">
    <property type="component" value="Unassembled WGS sequence"/>
</dbReference>